<feature type="compositionally biased region" description="Low complexity" evidence="1">
    <location>
        <begin position="54"/>
        <end position="66"/>
    </location>
</feature>
<dbReference type="OrthoDB" id="2687620at2759"/>
<sequence>MGKRLQLERPTTDRSARKRKRSAVKAAEKRQRLSGGSSSANGFEFHENDDEESCSSAGSAAGTEADPPTLLHTPQARSLLLTGASIASDHNNSSVMESPRPVYTLRPSVVNGTILRDVLSKAWRLGRPIDKCTKRSNCVFKSNKPTICFRKGQLWRDLPSLGRHCLPCQLGDSQVRGQN</sequence>
<dbReference type="AlphaFoldDB" id="V5NXH8"/>
<name>V5NXH8_DROME</name>
<proteinExistence type="predicted"/>
<evidence type="ECO:0000313" key="2">
    <source>
        <dbReference type="EMBL" id="AHA93917.1"/>
    </source>
</evidence>
<feature type="region of interest" description="Disordered" evidence="1">
    <location>
        <begin position="1"/>
        <end position="71"/>
    </location>
</feature>
<feature type="compositionally biased region" description="Basic and acidic residues" evidence="1">
    <location>
        <begin position="1"/>
        <end position="15"/>
    </location>
</feature>
<accession>V5NXH8</accession>
<organism evidence="2">
    <name type="scientific">Drosophila melanogaster</name>
    <name type="common">Fruit fly</name>
    <dbReference type="NCBI Taxonomy" id="7227"/>
    <lineage>
        <taxon>Eukaryota</taxon>
        <taxon>Metazoa</taxon>
        <taxon>Ecdysozoa</taxon>
        <taxon>Arthropoda</taxon>
        <taxon>Hexapoda</taxon>
        <taxon>Insecta</taxon>
        <taxon>Pterygota</taxon>
        <taxon>Neoptera</taxon>
        <taxon>Endopterygota</taxon>
        <taxon>Diptera</taxon>
        <taxon>Brachycera</taxon>
        <taxon>Muscomorpha</taxon>
        <taxon>Ephydroidea</taxon>
        <taxon>Drosophilidae</taxon>
        <taxon>Drosophila</taxon>
        <taxon>Sophophora</taxon>
    </lineage>
</organism>
<evidence type="ECO:0000256" key="1">
    <source>
        <dbReference type="SAM" id="MobiDB-lite"/>
    </source>
</evidence>
<protein>
    <submittedName>
        <fullName evidence="2">Mutant CG8878 1a27a</fullName>
    </submittedName>
</protein>
<reference evidence="2" key="1">
    <citation type="submission" date="2013-06" db="EMBL/GenBank/DDBJ databases">
        <title>Mutations in CG8878, a novel putative protein kinase, enhance P element dependent silencing (PDS) and Position Effect Variegation (PEV) in Drosophila melanogaster.</title>
        <authorList>
            <person name="Locke J."/>
            <person name="McCracken A."/>
        </authorList>
    </citation>
    <scope>NUCLEOTIDE SEQUENCE</scope>
</reference>
<dbReference type="EMBL" id="KF287637">
    <property type="protein sequence ID" value="AHA93917.1"/>
    <property type="molecule type" value="Genomic_DNA"/>
</dbReference>
<gene>
    <name evidence="2" type="primary">CG8878</name>
</gene>